<sequence>MTWLYLPPDALPEPETLACSASPCAPAPVASTSGSPSPCPDIELWAMSNGKPTLQPLSWRGWKTRPWIRLLSGTTLEPSTAALGAARWTSSLRDIRASRSRSRADGSVPRIHATFGHMSPASSARSNRPSSFSRMSPIISASASPKSPTDWSAWATALRQASSQRRKSARPARASGSSSSPSARETNWPTPRACSGTRSSGGNRMRNRAHQGCRSG</sequence>
<proteinExistence type="predicted"/>
<dbReference type="Proteomes" id="UP000006765">
    <property type="component" value="Unassembled WGS sequence"/>
</dbReference>
<keyword evidence="3" id="KW-1185">Reference proteome</keyword>
<evidence type="ECO:0000313" key="2">
    <source>
        <dbReference type="EMBL" id="EKE45759.1"/>
    </source>
</evidence>
<reference evidence="2 3" key="1">
    <citation type="journal article" date="2012" name="J. Bacteriol.">
        <title>Draft Genome Sequence of Oceaniovalibus guishaninsula JLT2003T.</title>
        <authorList>
            <person name="Tang K."/>
            <person name="Liu K."/>
            <person name="Jiao N."/>
        </authorList>
    </citation>
    <scope>NUCLEOTIDE SEQUENCE [LARGE SCALE GENOMIC DNA]</scope>
    <source>
        <strain evidence="2 3">JLT2003</strain>
    </source>
</reference>
<dbReference type="EMBL" id="AMGO01000004">
    <property type="protein sequence ID" value="EKE45759.1"/>
    <property type="molecule type" value="Genomic_DNA"/>
</dbReference>
<dbReference type="PATRIC" id="fig|1231392.3.peg.178"/>
<feature type="compositionally biased region" description="Low complexity" evidence="1">
    <location>
        <begin position="18"/>
        <end position="31"/>
    </location>
</feature>
<protein>
    <submittedName>
        <fullName evidence="2">Uncharacterized protein</fullName>
    </submittedName>
</protein>
<dbReference type="AlphaFoldDB" id="K2HT04"/>
<feature type="region of interest" description="Disordered" evidence="1">
    <location>
        <begin position="18"/>
        <end position="37"/>
    </location>
</feature>
<accession>K2HT04</accession>
<name>K2HT04_9RHOB</name>
<evidence type="ECO:0000313" key="3">
    <source>
        <dbReference type="Proteomes" id="UP000006765"/>
    </source>
</evidence>
<evidence type="ECO:0000256" key="1">
    <source>
        <dbReference type="SAM" id="MobiDB-lite"/>
    </source>
</evidence>
<feature type="compositionally biased region" description="Low complexity" evidence="1">
    <location>
        <begin position="171"/>
        <end position="184"/>
    </location>
</feature>
<gene>
    <name evidence="2" type="ORF">OCGS_0178</name>
</gene>
<organism evidence="2 3">
    <name type="scientific">Oceaniovalibus guishaninsula JLT2003</name>
    <dbReference type="NCBI Taxonomy" id="1231392"/>
    <lineage>
        <taxon>Bacteria</taxon>
        <taxon>Pseudomonadati</taxon>
        <taxon>Pseudomonadota</taxon>
        <taxon>Alphaproteobacteria</taxon>
        <taxon>Rhodobacterales</taxon>
        <taxon>Roseobacteraceae</taxon>
        <taxon>Oceaniovalibus</taxon>
    </lineage>
</organism>
<feature type="compositionally biased region" description="Basic residues" evidence="1">
    <location>
        <begin position="205"/>
        <end position="216"/>
    </location>
</feature>
<comment type="caution">
    <text evidence="2">The sequence shown here is derived from an EMBL/GenBank/DDBJ whole genome shotgun (WGS) entry which is preliminary data.</text>
</comment>
<feature type="region of interest" description="Disordered" evidence="1">
    <location>
        <begin position="96"/>
        <end position="216"/>
    </location>
</feature>
<feature type="compositionally biased region" description="Low complexity" evidence="1">
    <location>
        <begin position="119"/>
        <end position="148"/>
    </location>
</feature>